<evidence type="ECO:0000256" key="4">
    <source>
        <dbReference type="ARBA" id="ARBA00005747"/>
    </source>
</evidence>
<dbReference type="GO" id="GO:0005506">
    <property type="term" value="F:iron ion binding"/>
    <property type="evidence" value="ECO:0007669"/>
    <property type="project" value="UniProtKB-UniRule"/>
</dbReference>
<dbReference type="PRINTS" id="PR00363">
    <property type="entry name" value="CYTOCHROMEB5"/>
</dbReference>
<feature type="binding site" evidence="19">
    <location>
        <position position="347"/>
    </location>
    <ligand>
        <name>Zn(2+)</name>
        <dbReference type="ChEBI" id="CHEBI:29105"/>
        <label>1</label>
    </ligand>
</feature>
<evidence type="ECO:0000313" key="24">
    <source>
        <dbReference type="Proteomes" id="UP000054279"/>
    </source>
</evidence>
<keyword evidence="11 19" id="KW-0862">Zinc</keyword>
<feature type="binding site" evidence="19">
    <location>
        <position position="270"/>
    </location>
    <ligand>
        <name>Zn(2+)</name>
        <dbReference type="ChEBI" id="CHEBI:29105"/>
        <label>1</label>
    </ligand>
</feature>
<comment type="cofactor">
    <cofactor evidence="20">
        <name>Fe cation</name>
        <dbReference type="ChEBI" id="CHEBI:24875"/>
    </cofactor>
</comment>
<evidence type="ECO:0000256" key="6">
    <source>
        <dbReference type="ARBA" id="ARBA00022617"/>
    </source>
</evidence>
<dbReference type="AlphaFoldDB" id="A0A0C9UW16"/>
<evidence type="ECO:0000256" key="2">
    <source>
        <dbReference type="ARBA" id="ARBA00004991"/>
    </source>
</evidence>
<dbReference type="Proteomes" id="UP000054279">
    <property type="component" value="Unassembled WGS sequence"/>
</dbReference>
<evidence type="ECO:0000256" key="14">
    <source>
        <dbReference type="ARBA" id="ARBA00023004"/>
    </source>
</evidence>
<dbReference type="InterPro" id="IPR006694">
    <property type="entry name" value="Fatty_acid_hydroxylase"/>
</dbReference>
<feature type="transmembrane region" description="Helical" evidence="21">
    <location>
        <begin position="169"/>
        <end position="194"/>
    </location>
</feature>
<feature type="binding site" evidence="19">
    <location>
        <position position="273"/>
    </location>
    <ligand>
        <name>Zn(2+)</name>
        <dbReference type="ChEBI" id="CHEBI:29105"/>
        <label>1</label>
    </ligand>
</feature>
<feature type="binding site" evidence="19">
    <location>
        <position position="251"/>
    </location>
    <ligand>
        <name>Zn(2+)</name>
        <dbReference type="ChEBI" id="CHEBI:29105"/>
        <label>1</label>
    </ligand>
</feature>
<evidence type="ECO:0000256" key="1">
    <source>
        <dbReference type="ARBA" id="ARBA00004477"/>
    </source>
</evidence>
<dbReference type="InterPro" id="IPR036400">
    <property type="entry name" value="Cyt_B5-like_heme/steroid_sf"/>
</dbReference>
<evidence type="ECO:0000256" key="18">
    <source>
        <dbReference type="PIRNR" id="PIRNR005149"/>
    </source>
</evidence>
<accession>A0A0C9UW16</accession>
<keyword evidence="15 18" id="KW-0443">Lipid metabolism</keyword>
<feature type="transmembrane region" description="Helical" evidence="21">
    <location>
        <begin position="308"/>
        <end position="331"/>
    </location>
</feature>
<evidence type="ECO:0000256" key="9">
    <source>
        <dbReference type="ARBA" id="ARBA00022824"/>
    </source>
</evidence>
<evidence type="ECO:0000256" key="19">
    <source>
        <dbReference type="PIRSR" id="PIRSR005149-1"/>
    </source>
</evidence>
<evidence type="ECO:0000313" key="23">
    <source>
        <dbReference type="EMBL" id="KIJ39064.1"/>
    </source>
</evidence>
<dbReference type="EMBL" id="KN837155">
    <property type="protein sequence ID" value="KIJ39064.1"/>
    <property type="molecule type" value="Genomic_DNA"/>
</dbReference>
<feature type="domain" description="Cytochrome b5 heme-binding" evidence="22">
    <location>
        <begin position="9"/>
        <end position="87"/>
    </location>
</feature>
<dbReference type="SUPFAM" id="SSF55856">
    <property type="entry name" value="Cytochrome b5-like heme/steroid binding domain"/>
    <property type="match status" value="1"/>
</dbReference>
<sequence length="377" mass="43365">MASRGQRRVKLYTLEDVAGHDKAKDCWLVRNGHVYDVTSFVNDHPGGDDLILEWAGKDVSEIMTGGDHEHSDAAYEMLSEFLIGRIGTEAQIVTDDWVATEDFHPDDTDVTADFEKCEFLDLSKPLLRQVWESNFSKSFYLNQIHQPRHVPESARLFGPAYLEMFTRTAWYVVPIFWLPIAAYLFTLSTLQFTYPAPSFRSSFPRGAPPTFSLEALLGVTSQSVGKSLICFFIGNLIWTFLEYTLHRFLFHIDNWLPDNPPALTLHFLGHGVHHYLPMDRLRLVMPPPLFFFLSFPFTQLAHVLFPTAIANGIISGSFTFYVLYDCMHYALHHTKLPQYMREMKKYHLAHHYKNFELGFGVTSKIWDVVFNTVLPVA</sequence>
<comment type="pathway">
    <text evidence="3">Lipid metabolism.</text>
</comment>
<feature type="binding site" evidence="19">
    <location>
        <position position="328"/>
    </location>
    <ligand>
        <name>Zn(2+)</name>
        <dbReference type="ChEBI" id="CHEBI:29105"/>
        <label>1</label>
    </ligand>
</feature>
<evidence type="ECO:0000259" key="22">
    <source>
        <dbReference type="PROSITE" id="PS50255"/>
    </source>
</evidence>
<evidence type="ECO:0000256" key="21">
    <source>
        <dbReference type="SAM" id="Phobius"/>
    </source>
</evidence>
<dbReference type="PROSITE" id="PS00191">
    <property type="entry name" value="CYTOCHROME_B5_1"/>
    <property type="match status" value="1"/>
</dbReference>
<evidence type="ECO:0000256" key="10">
    <source>
        <dbReference type="ARBA" id="ARBA00022832"/>
    </source>
</evidence>
<protein>
    <recommendedName>
        <fullName evidence="18">Ceramide very long chain fatty acid hydroxylase</fullName>
        <ecNumber evidence="18">1.-.-.-</ecNumber>
    </recommendedName>
</protein>
<organism evidence="23 24">
    <name type="scientific">Sphaerobolus stellatus (strain SS14)</name>
    <dbReference type="NCBI Taxonomy" id="990650"/>
    <lineage>
        <taxon>Eukaryota</taxon>
        <taxon>Fungi</taxon>
        <taxon>Dikarya</taxon>
        <taxon>Basidiomycota</taxon>
        <taxon>Agaricomycotina</taxon>
        <taxon>Agaricomycetes</taxon>
        <taxon>Phallomycetidae</taxon>
        <taxon>Geastrales</taxon>
        <taxon>Sphaerobolaceae</taxon>
        <taxon>Sphaerobolus</taxon>
    </lineage>
</organism>
<feature type="binding site" evidence="19">
    <location>
        <position position="246"/>
    </location>
    <ligand>
        <name>Zn(2+)</name>
        <dbReference type="ChEBI" id="CHEBI:29105"/>
        <label>1</label>
    </ligand>
</feature>
<dbReference type="InterPro" id="IPR014430">
    <property type="entry name" value="Scs7"/>
</dbReference>
<dbReference type="PANTHER" id="PTHR12863:SF1">
    <property type="entry name" value="FATTY ACID 2-HYDROXYLASE"/>
    <property type="match status" value="1"/>
</dbReference>
<evidence type="ECO:0000256" key="11">
    <source>
        <dbReference type="ARBA" id="ARBA00022833"/>
    </source>
</evidence>
<dbReference type="InterPro" id="IPR018506">
    <property type="entry name" value="Cyt_B5_heme-BS"/>
</dbReference>
<evidence type="ECO:0000256" key="20">
    <source>
        <dbReference type="PIRSR" id="PIRSR005149-50"/>
    </source>
</evidence>
<comment type="subcellular location">
    <subcellularLocation>
        <location evidence="1">Endoplasmic reticulum membrane</location>
        <topology evidence="1">Multi-pass membrane protein</topology>
    </subcellularLocation>
</comment>
<proteinExistence type="inferred from homology"/>
<evidence type="ECO:0000256" key="8">
    <source>
        <dbReference type="ARBA" id="ARBA00022723"/>
    </source>
</evidence>
<keyword evidence="8 18" id="KW-0479">Metal-binding</keyword>
<dbReference type="InterPro" id="IPR001199">
    <property type="entry name" value="Cyt_B5-like_heme/steroid-bd"/>
</dbReference>
<keyword evidence="6 20" id="KW-0349">Heme</keyword>
<dbReference type="FunFam" id="3.10.120.10:FF:000002">
    <property type="entry name" value="Cytochrome b5 type B"/>
    <property type="match status" value="1"/>
</dbReference>
<feature type="binding site" evidence="19">
    <location>
        <position position="274"/>
    </location>
    <ligand>
        <name>Zn(2+)</name>
        <dbReference type="ChEBI" id="CHEBI:29105"/>
        <label>1</label>
    </ligand>
</feature>
<dbReference type="Pfam" id="PF00173">
    <property type="entry name" value="Cyt-b5"/>
    <property type="match status" value="1"/>
</dbReference>
<evidence type="ECO:0000256" key="13">
    <source>
        <dbReference type="ARBA" id="ARBA00023002"/>
    </source>
</evidence>
<dbReference type="GO" id="GO:0020037">
    <property type="term" value="F:heme binding"/>
    <property type="evidence" value="ECO:0007669"/>
    <property type="project" value="InterPro"/>
</dbReference>
<dbReference type="SMART" id="SM01117">
    <property type="entry name" value="Cyt-b5"/>
    <property type="match status" value="1"/>
</dbReference>
<comment type="function">
    <text evidence="18">Ceramide hydroxylase involved in the hydroxylation of sphingolipid-associated very long chain fatty acids. Postulated to hydroxylate the very long chain fatty acid of dihydroceramides and phytoceramides at C-2.</text>
</comment>
<dbReference type="GO" id="GO:0005789">
    <property type="term" value="C:endoplasmic reticulum membrane"/>
    <property type="evidence" value="ECO:0007669"/>
    <property type="project" value="UniProtKB-SubCell"/>
</dbReference>
<keyword evidence="12 21" id="KW-1133">Transmembrane helix</keyword>
<gene>
    <name evidence="23" type="ORF">M422DRAFT_175712</name>
</gene>
<feature type="binding site" evidence="19">
    <location>
        <position position="351"/>
    </location>
    <ligand>
        <name>Zn(2+)</name>
        <dbReference type="ChEBI" id="CHEBI:29105"/>
        <label>1</label>
    </ligand>
</feature>
<feature type="binding site" description="axial binding residue" evidence="20">
    <location>
        <position position="70"/>
    </location>
    <ligand>
        <name>heme</name>
        <dbReference type="ChEBI" id="CHEBI:30413"/>
    </ligand>
    <ligandPart>
        <name>Fe</name>
        <dbReference type="ChEBI" id="CHEBI:18248"/>
    </ligandPart>
</feature>
<name>A0A0C9UW16_SPHS4</name>
<evidence type="ECO:0000256" key="17">
    <source>
        <dbReference type="ARBA" id="ARBA00023160"/>
    </source>
</evidence>
<keyword evidence="16 18" id="KW-0472">Membrane</keyword>
<reference evidence="23 24" key="1">
    <citation type="submission" date="2014-06" db="EMBL/GenBank/DDBJ databases">
        <title>Evolutionary Origins and Diversification of the Mycorrhizal Mutualists.</title>
        <authorList>
            <consortium name="DOE Joint Genome Institute"/>
            <consortium name="Mycorrhizal Genomics Consortium"/>
            <person name="Kohler A."/>
            <person name="Kuo A."/>
            <person name="Nagy L.G."/>
            <person name="Floudas D."/>
            <person name="Copeland A."/>
            <person name="Barry K.W."/>
            <person name="Cichocki N."/>
            <person name="Veneault-Fourrey C."/>
            <person name="LaButti K."/>
            <person name="Lindquist E.A."/>
            <person name="Lipzen A."/>
            <person name="Lundell T."/>
            <person name="Morin E."/>
            <person name="Murat C."/>
            <person name="Riley R."/>
            <person name="Ohm R."/>
            <person name="Sun H."/>
            <person name="Tunlid A."/>
            <person name="Henrissat B."/>
            <person name="Grigoriev I.V."/>
            <person name="Hibbett D.S."/>
            <person name="Martin F."/>
        </authorList>
    </citation>
    <scope>NUCLEOTIDE SEQUENCE [LARGE SCALE GENOMIC DNA]</scope>
    <source>
        <strain evidence="23 24">SS14</strain>
    </source>
</reference>
<evidence type="ECO:0000256" key="16">
    <source>
        <dbReference type="ARBA" id="ARBA00023136"/>
    </source>
</evidence>
<evidence type="ECO:0000256" key="12">
    <source>
        <dbReference type="ARBA" id="ARBA00022989"/>
    </source>
</evidence>
<feature type="binding site" description="axial binding residue" evidence="20">
    <location>
        <position position="44"/>
    </location>
    <ligand>
        <name>heme</name>
        <dbReference type="ChEBI" id="CHEBI:30413"/>
    </ligand>
    <ligandPart>
        <name>Fe</name>
        <dbReference type="ChEBI" id="CHEBI:18248"/>
    </ligandPart>
</feature>
<dbReference type="Pfam" id="PF04116">
    <property type="entry name" value="FA_hydroxylase"/>
    <property type="match status" value="1"/>
</dbReference>
<dbReference type="PANTHER" id="PTHR12863">
    <property type="entry name" value="FATTY ACID HYDROXYLASE"/>
    <property type="match status" value="1"/>
</dbReference>
<keyword evidence="13 18" id="KW-0560">Oxidoreductase</keyword>
<evidence type="ECO:0000256" key="3">
    <source>
        <dbReference type="ARBA" id="ARBA00005189"/>
    </source>
</evidence>
<evidence type="ECO:0000256" key="5">
    <source>
        <dbReference type="ARBA" id="ARBA00022516"/>
    </source>
</evidence>
<feature type="binding site" evidence="19">
    <location>
        <position position="350"/>
    </location>
    <ligand>
        <name>Zn(2+)</name>
        <dbReference type="ChEBI" id="CHEBI:29105"/>
        <label>1</label>
    </ligand>
</feature>
<keyword evidence="9 18" id="KW-0256">Endoplasmic reticulum</keyword>
<keyword evidence="10 18" id="KW-0276">Fatty acid metabolism</keyword>
<evidence type="ECO:0000256" key="15">
    <source>
        <dbReference type="ARBA" id="ARBA00023098"/>
    </source>
</evidence>
<dbReference type="HOGENOM" id="CLU_034756_0_1_1"/>
<dbReference type="PROSITE" id="PS50255">
    <property type="entry name" value="CYTOCHROME_B5_2"/>
    <property type="match status" value="1"/>
</dbReference>
<dbReference type="PIRSF" id="PIRSF005149">
    <property type="entry name" value="IPC-B_HD"/>
    <property type="match status" value="1"/>
</dbReference>
<feature type="binding site" evidence="19">
    <location>
        <position position="332"/>
    </location>
    <ligand>
        <name>Zn(2+)</name>
        <dbReference type="ChEBI" id="CHEBI:29105"/>
        <label>1</label>
    </ligand>
</feature>
<keyword evidence="5 18" id="KW-0444">Lipid biosynthesis</keyword>
<comment type="pathway">
    <text evidence="2">Sphingolipid metabolism.</text>
</comment>
<comment type="similarity">
    <text evidence="4 18">Belongs to the sterol desaturase family. SCS7 subfamily.</text>
</comment>
<keyword evidence="17 18" id="KW-0275">Fatty acid biosynthesis</keyword>
<dbReference type="EC" id="1.-.-.-" evidence="18"/>
<keyword evidence="7 21" id="KW-0812">Transmembrane</keyword>
<dbReference type="GO" id="GO:0080132">
    <property type="term" value="F:fatty acid 2-hydroxylase activity"/>
    <property type="evidence" value="ECO:0007669"/>
    <property type="project" value="InterPro"/>
</dbReference>
<keyword evidence="14 18" id="KW-0408">Iron</keyword>
<evidence type="ECO:0000256" key="7">
    <source>
        <dbReference type="ARBA" id="ARBA00022692"/>
    </source>
</evidence>
<dbReference type="Gene3D" id="3.10.120.10">
    <property type="entry name" value="Cytochrome b5-like heme/steroid binding domain"/>
    <property type="match status" value="1"/>
</dbReference>
<dbReference type="OrthoDB" id="2204368at2759"/>
<comment type="cofactor">
    <cofactor evidence="18 19">
        <name>Zn(2+)</name>
        <dbReference type="ChEBI" id="CHEBI:29105"/>
    </cofactor>
    <text evidence="18 19">Binds 2 Zn(2+) ions per subunit that likely form a catalytic dimetal center.</text>
</comment>
<dbReference type="GO" id="GO:0006633">
    <property type="term" value="P:fatty acid biosynthetic process"/>
    <property type="evidence" value="ECO:0007669"/>
    <property type="project" value="UniProtKB-KW"/>
</dbReference>
<keyword evidence="24" id="KW-1185">Reference proteome</keyword>